<dbReference type="InterPro" id="IPR008275">
    <property type="entry name" value="CoA_E_activase_dom"/>
</dbReference>
<reference evidence="7 8" key="1">
    <citation type="journal article" date="2017" name="ISME J.">
        <title>Energy and carbon metabolisms in a deep terrestrial subsurface fluid microbial community.</title>
        <authorList>
            <person name="Momper L."/>
            <person name="Jungbluth S.P."/>
            <person name="Lee M.D."/>
            <person name="Amend J.P."/>
        </authorList>
    </citation>
    <scope>NUCLEOTIDE SEQUENCE [LARGE SCALE GENOMIC DNA]</scope>
    <source>
        <strain evidence="7">SURF_17</strain>
    </source>
</reference>
<evidence type="ECO:0000256" key="3">
    <source>
        <dbReference type="ARBA" id="ARBA00022723"/>
    </source>
</evidence>
<evidence type="ECO:0000256" key="2">
    <source>
        <dbReference type="ARBA" id="ARBA00011738"/>
    </source>
</evidence>
<evidence type="ECO:0000313" key="7">
    <source>
        <dbReference type="EMBL" id="RJP69588.1"/>
    </source>
</evidence>
<sequence length="265" mass="28055">MDYFAGIDIGSLTCDAVIIDESPSVVASAVVLTGARSRNAIEAAYHTALENAGLGIEQVSGLISTGYGREQVEGRLKSITEITCHARGACFLFPKTRLVLDIGGQDSKAIRVAEGAQVMDFAMNDKCAAGTGRFFEVMARALEVDLDDLGRLAARSTKRLSISSMCTVFAESEVVSLVARGEHVEDIVAGLCRAVAERTRALAQRVGIEPQVTMTGGVAKNLGVVRALEELIGHSFNIPEEPQIVGALGAALYAREMARSKTPQG</sequence>
<comment type="subunit">
    <text evidence="2">Homodimer.</text>
</comment>
<feature type="domain" description="ATPase BadF/BadG/BcrA/BcrD type" evidence="6">
    <location>
        <begin position="6"/>
        <end position="254"/>
    </location>
</feature>
<evidence type="ECO:0000313" key="8">
    <source>
        <dbReference type="Proteomes" id="UP000285961"/>
    </source>
</evidence>
<name>A0A419EXP0_9BACT</name>
<keyword evidence="5" id="KW-0411">Iron-sulfur</keyword>
<keyword evidence="4" id="KW-0408">Iron</keyword>
<dbReference type="InterPro" id="IPR002731">
    <property type="entry name" value="ATPase_BadF"/>
</dbReference>
<comment type="cofactor">
    <cofactor evidence="1">
        <name>[4Fe-4S] cluster</name>
        <dbReference type="ChEBI" id="CHEBI:49883"/>
    </cofactor>
</comment>
<dbReference type="PANTHER" id="PTHR32329:SF2">
    <property type="entry name" value="BIFUNCTIONAL PROTEIN [INCLUDES 2-HYDROXYACYL-COA DEHYDRATASE (N-TER) AND ITS ACTIVATOR DOMAIN (C_TERM)"/>
    <property type="match status" value="1"/>
</dbReference>
<dbReference type="AlphaFoldDB" id="A0A419EXP0"/>
<dbReference type="InterPro" id="IPR051805">
    <property type="entry name" value="Dehydratase_Activator_Redct"/>
</dbReference>
<dbReference type="Gene3D" id="3.30.420.40">
    <property type="match status" value="2"/>
</dbReference>
<dbReference type="InterPro" id="IPR043129">
    <property type="entry name" value="ATPase_NBD"/>
</dbReference>
<dbReference type="GO" id="GO:0051536">
    <property type="term" value="F:iron-sulfur cluster binding"/>
    <property type="evidence" value="ECO:0007669"/>
    <property type="project" value="UniProtKB-KW"/>
</dbReference>
<dbReference type="CDD" id="cd24036">
    <property type="entry name" value="ASKHA_NBD_BcrAD_BadFG_HgdC_HadI"/>
    <property type="match status" value="1"/>
</dbReference>
<evidence type="ECO:0000259" key="6">
    <source>
        <dbReference type="Pfam" id="PF01869"/>
    </source>
</evidence>
<comment type="caution">
    <text evidence="7">The sequence shown here is derived from an EMBL/GenBank/DDBJ whole genome shotgun (WGS) entry which is preliminary data.</text>
</comment>
<dbReference type="SUPFAM" id="SSF53067">
    <property type="entry name" value="Actin-like ATPase domain"/>
    <property type="match status" value="1"/>
</dbReference>
<dbReference type="EMBL" id="QZKI01000080">
    <property type="protein sequence ID" value="RJP69588.1"/>
    <property type="molecule type" value="Genomic_DNA"/>
</dbReference>
<dbReference type="GO" id="GO:0046872">
    <property type="term" value="F:metal ion binding"/>
    <property type="evidence" value="ECO:0007669"/>
    <property type="project" value="UniProtKB-KW"/>
</dbReference>
<evidence type="ECO:0000256" key="5">
    <source>
        <dbReference type="ARBA" id="ARBA00023014"/>
    </source>
</evidence>
<dbReference type="Proteomes" id="UP000285961">
    <property type="component" value="Unassembled WGS sequence"/>
</dbReference>
<evidence type="ECO:0000256" key="1">
    <source>
        <dbReference type="ARBA" id="ARBA00001966"/>
    </source>
</evidence>
<dbReference type="Pfam" id="PF01869">
    <property type="entry name" value="BcrAD_BadFG"/>
    <property type="match status" value="1"/>
</dbReference>
<accession>A0A419EXP0</accession>
<gene>
    <name evidence="7" type="ORF">C4532_10605</name>
</gene>
<protein>
    <submittedName>
        <fullName evidence="7">2-hydroxyglutaryl-CoA dehydratase</fullName>
    </submittedName>
</protein>
<proteinExistence type="predicted"/>
<dbReference type="PANTHER" id="PTHR32329">
    <property type="entry name" value="BIFUNCTIONAL PROTEIN [INCLUDES 2-HYDROXYACYL-COA DEHYDRATASE (N-TER) AND ITS ACTIVATOR DOMAIN (C_TERM)-RELATED"/>
    <property type="match status" value="1"/>
</dbReference>
<keyword evidence="3" id="KW-0479">Metal-binding</keyword>
<dbReference type="FunFam" id="3.30.420.40:FF:000217">
    <property type="entry name" value="2-hydroxyisocaproyl-CoA dehydratase activator"/>
    <property type="match status" value="1"/>
</dbReference>
<evidence type="ECO:0000256" key="4">
    <source>
        <dbReference type="ARBA" id="ARBA00023004"/>
    </source>
</evidence>
<organism evidence="7 8">
    <name type="scientific">Candidatus Abyssobacteria bacterium SURF_17</name>
    <dbReference type="NCBI Taxonomy" id="2093361"/>
    <lineage>
        <taxon>Bacteria</taxon>
        <taxon>Pseudomonadati</taxon>
        <taxon>Candidatus Hydrogenedentota</taxon>
        <taxon>Candidatus Abyssobacteria</taxon>
    </lineage>
</organism>
<dbReference type="NCBIfam" id="TIGR00241">
    <property type="entry name" value="CoA_E_activ"/>
    <property type="match status" value="1"/>
</dbReference>